<dbReference type="EMBL" id="CH473974">
    <property type="protein sequence ID" value="EDL76112.1"/>
    <property type="molecule type" value="Genomic_DNA"/>
</dbReference>
<reference evidence="2" key="1">
    <citation type="submission" date="2005-09" db="EMBL/GenBank/DDBJ databases">
        <authorList>
            <person name="Mural R.J."/>
            <person name="Li P.W."/>
            <person name="Adams M.D."/>
            <person name="Amanatides P.G."/>
            <person name="Baden-Tillson H."/>
            <person name="Barnstead M."/>
            <person name="Chin S.H."/>
            <person name="Dew I."/>
            <person name="Evans C.A."/>
            <person name="Ferriera S."/>
            <person name="Flanigan M."/>
            <person name="Fosler C."/>
            <person name="Glodek A."/>
            <person name="Gu Z."/>
            <person name="Holt R.A."/>
            <person name="Jennings D."/>
            <person name="Kraft C.L."/>
            <person name="Lu F."/>
            <person name="Nguyen T."/>
            <person name="Nusskern D.R."/>
            <person name="Pfannkoch C.M."/>
            <person name="Sitter C."/>
            <person name="Sutton G.G."/>
            <person name="Venter J.C."/>
            <person name="Wang Z."/>
            <person name="Woodage T."/>
            <person name="Zheng X.H."/>
            <person name="Zhong F."/>
        </authorList>
    </citation>
    <scope>NUCLEOTIDE SEQUENCE [LARGE SCALE GENOMIC DNA]</scope>
    <source>
        <strain>BN</strain>
        <strain evidence="2">Sprague-Dawley</strain>
    </source>
</reference>
<gene>
    <name evidence="1" type="ORF">rCG_49458</name>
</gene>
<protein>
    <submittedName>
        <fullName evidence="1">RCG49458</fullName>
    </submittedName>
</protein>
<sequence length="41" mass="4678">MVVGNKESHCGLAPRHSHSSFPQEQIMFLKLSNRRETLLQA</sequence>
<dbReference type="AlphaFoldDB" id="A6J2I0"/>
<evidence type="ECO:0000313" key="2">
    <source>
        <dbReference type="Proteomes" id="UP000234681"/>
    </source>
</evidence>
<accession>A6J2I0</accession>
<evidence type="ECO:0000313" key="1">
    <source>
        <dbReference type="EMBL" id="EDL76112.1"/>
    </source>
</evidence>
<name>A6J2I0_RAT</name>
<organism evidence="1 2">
    <name type="scientific">Rattus norvegicus</name>
    <name type="common">Rat</name>
    <dbReference type="NCBI Taxonomy" id="10116"/>
    <lineage>
        <taxon>Eukaryota</taxon>
        <taxon>Metazoa</taxon>
        <taxon>Chordata</taxon>
        <taxon>Craniata</taxon>
        <taxon>Vertebrata</taxon>
        <taxon>Euteleostomi</taxon>
        <taxon>Mammalia</taxon>
        <taxon>Eutheria</taxon>
        <taxon>Euarchontoglires</taxon>
        <taxon>Glires</taxon>
        <taxon>Rodentia</taxon>
        <taxon>Myomorpha</taxon>
        <taxon>Muroidea</taxon>
        <taxon>Muridae</taxon>
        <taxon>Murinae</taxon>
        <taxon>Rattus</taxon>
    </lineage>
</organism>
<dbReference type="Proteomes" id="UP000234681">
    <property type="component" value="Chromosome 18"/>
</dbReference>
<proteinExistence type="predicted"/>